<keyword evidence="4" id="KW-1185">Reference proteome</keyword>
<dbReference type="GO" id="GO:0008320">
    <property type="term" value="F:protein transmembrane transporter activity"/>
    <property type="evidence" value="ECO:0007669"/>
    <property type="project" value="TreeGrafter"/>
</dbReference>
<dbReference type="Gene3D" id="1.10.287.110">
    <property type="entry name" value="DnaJ domain"/>
    <property type="match status" value="1"/>
</dbReference>
<dbReference type="GO" id="GO:0031207">
    <property type="term" value="C:Sec62/Sec63 complex"/>
    <property type="evidence" value="ECO:0007669"/>
    <property type="project" value="TreeGrafter"/>
</dbReference>
<evidence type="ECO:0000313" key="3">
    <source>
        <dbReference type="EMBL" id="KII61606.1"/>
    </source>
</evidence>
<comment type="caution">
    <text evidence="3">The sequence shown here is derived from an EMBL/GenBank/DDBJ whole genome shotgun (WGS) entry which is preliminary data.</text>
</comment>
<dbReference type="SUPFAM" id="SSF46565">
    <property type="entry name" value="Chaperone J-domain"/>
    <property type="match status" value="1"/>
</dbReference>
<feature type="transmembrane region" description="Helical" evidence="1">
    <location>
        <begin position="12"/>
        <end position="34"/>
    </location>
</feature>
<proteinExistence type="predicted"/>
<dbReference type="EMBL" id="JWZT01005311">
    <property type="protein sequence ID" value="KII61606.1"/>
    <property type="molecule type" value="Genomic_DNA"/>
</dbReference>
<accession>A0A0C2MJ15</accession>
<gene>
    <name evidence="3" type="ORF">RF11_13762</name>
</gene>
<dbReference type="SMART" id="SM00271">
    <property type="entry name" value="DnaJ"/>
    <property type="match status" value="1"/>
</dbReference>
<dbReference type="InterPro" id="IPR001623">
    <property type="entry name" value="DnaJ_domain"/>
</dbReference>
<dbReference type="OrthoDB" id="10250354at2759"/>
<reference evidence="3 4" key="1">
    <citation type="journal article" date="2014" name="Genome Biol. Evol.">
        <title>The genome of the myxosporean Thelohanellus kitauei shows adaptations to nutrient acquisition within its fish host.</title>
        <authorList>
            <person name="Yang Y."/>
            <person name="Xiong J."/>
            <person name="Zhou Z."/>
            <person name="Huo F."/>
            <person name="Miao W."/>
            <person name="Ran C."/>
            <person name="Liu Y."/>
            <person name="Zhang J."/>
            <person name="Feng J."/>
            <person name="Wang M."/>
            <person name="Wang M."/>
            <person name="Wang L."/>
            <person name="Yao B."/>
        </authorList>
    </citation>
    <scope>NUCLEOTIDE SEQUENCE [LARGE SCALE GENOMIC DNA]</scope>
    <source>
        <strain evidence="3">Wuqing</strain>
    </source>
</reference>
<dbReference type="PANTHER" id="PTHR24075:SF0">
    <property type="entry name" value="TRANSLOCATION PROTEIN SEC63 HOMOLOG"/>
    <property type="match status" value="1"/>
</dbReference>
<dbReference type="CDD" id="cd06257">
    <property type="entry name" value="DnaJ"/>
    <property type="match status" value="1"/>
</dbReference>
<dbReference type="GO" id="GO:0006620">
    <property type="term" value="P:post-translational protein targeting to endoplasmic reticulum membrane"/>
    <property type="evidence" value="ECO:0007669"/>
    <property type="project" value="TreeGrafter"/>
</dbReference>
<dbReference type="Pfam" id="PF00226">
    <property type="entry name" value="DnaJ"/>
    <property type="match status" value="1"/>
</dbReference>
<name>A0A0C2MJ15_THEKT</name>
<dbReference type="PANTHER" id="PTHR24075">
    <property type="entry name" value="SEC63 DOMAIN-CONTAINING"/>
    <property type="match status" value="1"/>
</dbReference>
<dbReference type="OMA" id="FLMITRA"/>
<feature type="domain" description="J" evidence="2">
    <location>
        <begin position="112"/>
        <end position="160"/>
    </location>
</feature>
<evidence type="ECO:0000313" key="4">
    <source>
        <dbReference type="Proteomes" id="UP000031668"/>
    </source>
</evidence>
<keyword evidence="1" id="KW-0472">Membrane</keyword>
<dbReference type="Proteomes" id="UP000031668">
    <property type="component" value="Unassembled WGS sequence"/>
</dbReference>
<organism evidence="3 4">
    <name type="scientific">Thelohanellus kitauei</name>
    <name type="common">Myxosporean</name>
    <dbReference type="NCBI Taxonomy" id="669202"/>
    <lineage>
        <taxon>Eukaryota</taxon>
        <taxon>Metazoa</taxon>
        <taxon>Cnidaria</taxon>
        <taxon>Myxozoa</taxon>
        <taxon>Myxosporea</taxon>
        <taxon>Bivalvulida</taxon>
        <taxon>Platysporina</taxon>
        <taxon>Myxobolidae</taxon>
        <taxon>Thelohanellus</taxon>
    </lineage>
</organism>
<protein>
    <submittedName>
        <fullName evidence="3">DnaJ protein ERDJ2B</fullName>
    </submittedName>
</protein>
<dbReference type="AlphaFoldDB" id="A0A0C2MJ15"/>
<evidence type="ECO:0000256" key="1">
    <source>
        <dbReference type="SAM" id="Phobius"/>
    </source>
</evidence>
<dbReference type="GO" id="GO:0006614">
    <property type="term" value="P:SRP-dependent cotranslational protein targeting to membrane"/>
    <property type="evidence" value="ECO:0007669"/>
    <property type="project" value="TreeGrafter"/>
</dbReference>
<sequence length="160" mass="18807">MARSLEYDDDGLIFGHFCIALVSFFFLPLSYYIFTRHVRCSFCFNLGPPQIVPPFSCHCVPCNQKYQKIIRESRKIKKRVLCLLLLIFLWILFVLFIRMSRGFKFSESKNFDPFKILGVDNSASIKDIKRAYRKLVLTKHPDRGGDVDEFLMITRAFKSF</sequence>
<dbReference type="PROSITE" id="PS50076">
    <property type="entry name" value="DNAJ_2"/>
    <property type="match status" value="1"/>
</dbReference>
<keyword evidence="1" id="KW-1133">Transmembrane helix</keyword>
<dbReference type="GO" id="GO:0003723">
    <property type="term" value="F:RNA binding"/>
    <property type="evidence" value="ECO:0007669"/>
    <property type="project" value="TreeGrafter"/>
</dbReference>
<evidence type="ECO:0000259" key="2">
    <source>
        <dbReference type="PROSITE" id="PS50076"/>
    </source>
</evidence>
<dbReference type="InterPro" id="IPR036869">
    <property type="entry name" value="J_dom_sf"/>
</dbReference>
<keyword evidence="1" id="KW-0812">Transmembrane</keyword>
<dbReference type="PRINTS" id="PR00625">
    <property type="entry name" value="JDOMAIN"/>
</dbReference>
<feature type="transmembrane region" description="Helical" evidence="1">
    <location>
        <begin position="80"/>
        <end position="99"/>
    </location>
</feature>